<dbReference type="RefSeq" id="WP_235311931.1">
    <property type="nucleotide sequence ID" value="NZ_JAKGAS010000004.1"/>
</dbReference>
<accession>A0ABS9D8W8</accession>
<evidence type="ECO:0000313" key="2">
    <source>
        <dbReference type="EMBL" id="MCF2948249.1"/>
    </source>
</evidence>
<dbReference type="Gene3D" id="3.40.190.10">
    <property type="entry name" value="Periplasmic binding protein-like II"/>
    <property type="match status" value="2"/>
</dbReference>
<comment type="caution">
    <text evidence="2">The sequence shown here is derived from an EMBL/GenBank/DDBJ whole genome shotgun (WGS) entry which is preliminary data.</text>
</comment>
<keyword evidence="1" id="KW-0732">Signal</keyword>
<proteinExistence type="predicted"/>
<evidence type="ECO:0000313" key="3">
    <source>
        <dbReference type="Proteomes" id="UP001521137"/>
    </source>
</evidence>
<reference evidence="2 3" key="1">
    <citation type="submission" date="2022-01" db="EMBL/GenBank/DDBJ databases">
        <title>Paraglaciecola sp. G1-23.</title>
        <authorList>
            <person name="Jin M.S."/>
            <person name="Han D.M."/>
            <person name="Kim H.M."/>
            <person name="Jeon C.O."/>
        </authorList>
    </citation>
    <scope>NUCLEOTIDE SEQUENCE [LARGE SCALE GENOMIC DNA]</scope>
    <source>
        <strain evidence="2 3">G1-23</strain>
    </source>
</reference>
<feature type="signal peptide" evidence="1">
    <location>
        <begin position="1"/>
        <end position="18"/>
    </location>
</feature>
<organism evidence="2 3">
    <name type="scientific">Paraglaciecola algarum</name>
    <dbReference type="NCBI Taxonomy" id="3050085"/>
    <lineage>
        <taxon>Bacteria</taxon>
        <taxon>Pseudomonadati</taxon>
        <taxon>Pseudomonadota</taxon>
        <taxon>Gammaproteobacteria</taxon>
        <taxon>Alteromonadales</taxon>
        <taxon>Alteromonadaceae</taxon>
        <taxon>Paraglaciecola</taxon>
    </lineage>
</organism>
<dbReference type="Proteomes" id="UP001521137">
    <property type="component" value="Unassembled WGS sequence"/>
</dbReference>
<dbReference type="SUPFAM" id="SSF53850">
    <property type="entry name" value="Periplasmic binding protein-like II"/>
    <property type="match status" value="1"/>
</dbReference>
<name>A0ABS9D8W8_9ALTE</name>
<protein>
    <submittedName>
        <fullName evidence="2">Amino acid ABC transporter substrate-binding protein</fullName>
    </submittedName>
</protein>
<dbReference type="EMBL" id="JAKGAS010000004">
    <property type="protein sequence ID" value="MCF2948249.1"/>
    <property type="molecule type" value="Genomic_DNA"/>
</dbReference>
<gene>
    <name evidence="2" type="ORF">L0668_09040</name>
</gene>
<keyword evidence="3" id="KW-1185">Reference proteome</keyword>
<sequence>MGRFLFLLFIGISGFAQAGGSLTILAGINKPPYVDQKQDMGFEIELVRSIVNKMGDSVAFNYVNYGRASKLLNMPGVDGVMSTNNKVFLDPDVLTDPYINYHNVAISLTKNNLQIDKIEDLANYSIVSFQLADKVLGKAFEVATTKSPLYIQVTRQVKQPEMLFRERGQTLVMDEQIFYYMLSISKWASKKHEVRIHRIFPVNRYSIAFKDKRNVAKFNDALKRVVASTEYSLLLQKYDFNRAGQF</sequence>
<feature type="chain" id="PRO_5047410081" evidence="1">
    <location>
        <begin position="19"/>
        <end position="246"/>
    </location>
</feature>
<evidence type="ECO:0000256" key="1">
    <source>
        <dbReference type="SAM" id="SignalP"/>
    </source>
</evidence>